<dbReference type="AlphaFoldDB" id="A0A8J7B2Z2"/>
<comment type="caution">
    <text evidence="3">The sequence shown here is derived from an EMBL/GenBank/DDBJ whole genome shotgun (WGS) entry which is preliminary data.</text>
</comment>
<dbReference type="GO" id="GO:0009253">
    <property type="term" value="P:peptidoglycan catabolic process"/>
    <property type="evidence" value="ECO:0007669"/>
    <property type="project" value="InterPro"/>
</dbReference>
<evidence type="ECO:0000259" key="2">
    <source>
        <dbReference type="SMART" id="SM00646"/>
    </source>
</evidence>
<dbReference type="Pfam" id="PF01471">
    <property type="entry name" value="PG_binding_1"/>
    <property type="match status" value="1"/>
</dbReference>
<dbReference type="InterPro" id="IPR036365">
    <property type="entry name" value="PGBD-like_sf"/>
</dbReference>
<evidence type="ECO:0000256" key="1">
    <source>
        <dbReference type="SAM" id="MobiDB-lite"/>
    </source>
</evidence>
<gene>
    <name evidence="3" type="ORF">IQ249_02085</name>
</gene>
<dbReference type="PANTHER" id="PTHR30032:SF1">
    <property type="entry name" value="N-ACETYLMURAMOYL-L-ALANINE AMIDASE LYTC"/>
    <property type="match status" value="1"/>
</dbReference>
<dbReference type="GO" id="GO:0008745">
    <property type="term" value="F:N-acetylmuramoyl-L-alanine amidase activity"/>
    <property type="evidence" value="ECO:0007669"/>
    <property type="project" value="InterPro"/>
</dbReference>
<organism evidence="3 4">
    <name type="scientific">Lusitaniella coriacea LEGE 07157</name>
    <dbReference type="NCBI Taxonomy" id="945747"/>
    <lineage>
        <taxon>Bacteria</taxon>
        <taxon>Bacillati</taxon>
        <taxon>Cyanobacteriota</taxon>
        <taxon>Cyanophyceae</taxon>
        <taxon>Spirulinales</taxon>
        <taxon>Lusitaniellaceae</taxon>
        <taxon>Lusitaniella</taxon>
    </lineage>
</organism>
<feature type="domain" description="MurNAc-LAA" evidence="2">
    <location>
        <begin position="64"/>
        <end position="167"/>
    </location>
</feature>
<accession>A0A8J7B2Z2</accession>
<dbReference type="RefSeq" id="WP_194027763.1">
    <property type="nucleotide sequence ID" value="NZ_JADEWZ010000002.1"/>
</dbReference>
<dbReference type="InterPro" id="IPR002477">
    <property type="entry name" value="Peptidoglycan-bd-like"/>
</dbReference>
<dbReference type="SMART" id="SM00646">
    <property type="entry name" value="Ami_3"/>
    <property type="match status" value="1"/>
</dbReference>
<sequence>MKFGIDMGHNAPPDIGASGIAKEDNLTKAVGTRVIAKLEALGHIAVNCNPRWASSVLDSVRKRVQTANASRVNVYVSIHFNAFNGRANGTEIYAVSSAARRLAQPVLENITRLGFFNRGVKNGSHLYVLKNTYMPAILIECCFIDSRRDMDLYNTERMANAIVKGLTGQNPPGGDSGQDSGSSKPEPNPQVLKLQKALNRLQVTDKNGRRLVDDGLWGSATESATLKFHSIMGINAPGRASAQTWKAIDDIFEKPILRPNHATGKAVRYIQYRVGSEIDGVYGPNTAKAVMQFQNKNHVTIDGIIGPQSWSKLIG</sequence>
<dbReference type="Proteomes" id="UP000654482">
    <property type="component" value="Unassembled WGS sequence"/>
</dbReference>
<dbReference type="InterPro" id="IPR002508">
    <property type="entry name" value="MurNAc-LAA_cat"/>
</dbReference>
<name>A0A8J7B2Z2_9CYAN</name>
<protein>
    <submittedName>
        <fullName evidence="3">N-acetylmuramoyl-L-alanine amidase</fullName>
    </submittedName>
</protein>
<dbReference type="CDD" id="cd02696">
    <property type="entry name" value="MurNAc-LAA"/>
    <property type="match status" value="1"/>
</dbReference>
<evidence type="ECO:0000313" key="4">
    <source>
        <dbReference type="Proteomes" id="UP000654482"/>
    </source>
</evidence>
<feature type="region of interest" description="Disordered" evidence="1">
    <location>
        <begin position="165"/>
        <end position="189"/>
    </location>
</feature>
<evidence type="ECO:0000313" key="3">
    <source>
        <dbReference type="EMBL" id="MBE9114677.1"/>
    </source>
</evidence>
<dbReference type="InterPro" id="IPR051922">
    <property type="entry name" value="Bact_Sporulation_Assoc"/>
</dbReference>
<dbReference type="SUPFAM" id="SSF53187">
    <property type="entry name" value="Zn-dependent exopeptidases"/>
    <property type="match status" value="1"/>
</dbReference>
<keyword evidence="4" id="KW-1185">Reference proteome</keyword>
<dbReference type="Gene3D" id="3.40.630.40">
    <property type="entry name" value="Zn-dependent exopeptidases"/>
    <property type="match status" value="1"/>
</dbReference>
<proteinExistence type="predicted"/>
<reference evidence="3" key="1">
    <citation type="submission" date="2020-10" db="EMBL/GenBank/DDBJ databases">
        <authorList>
            <person name="Castelo-Branco R."/>
            <person name="Eusebio N."/>
            <person name="Adriana R."/>
            <person name="Vieira A."/>
            <person name="Brugerolle De Fraissinette N."/>
            <person name="Rezende De Castro R."/>
            <person name="Schneider M.P."/>
            <person name="Vasconcelos V."/>
            <person name="Leao P.N."/>
        </authorList>
    </citation>
    <scope>NUCLEOTIDE SEQUENCE</scope>
    <source>
        <strain evidence="3">LEGE 07157</strain>
    </source>
</reference>
<dbReference type="EMBL" id="JADEWZ010000002">
    <property type="protein sequence ID" value="MBE9114677.1"/>
    <property type="molecule type" value="Genomic_DNA"/>
</dbReference>
<dbReference type="Gene3D" id="1.10.101.10">
    <property type="entry name" value="PGBD-like superfamily/PGBD"/>
    <property type="match status" value="2"/>
</dbReference>
<dbReference type="SUPFAM" id="SSF47090">
    <property type="entry name" value="PGBD-like"/>
    <property type="match status" value="2"/>
</dbReference>
<dbReference type="PANTHER" id="PTHR30032">
    <property type="entry name" value="N-ACETYLMURAMOYL-L-ALANINE AMIDASE-RELATED"/>
    <property type="match status" value="1"/>
</dbReference>
<dbReference type="InterPro" id="IPR036366">
    <property type="entry name" value="PGBDSf"/>
</dbReference>
<dbReference type="Pfam" id="PF01520">
    <property type="entry name" value="Amidase_3"/>
    <property type="match status" value="1"/>
</dbReference>